<keyword evidence="3" id="KW-1185">Reference proteome</keyword>
<keyword evidence="1" id="KW-0472">Membrane</keyword>
<dbReference type="OrthoDB" id="8080215at2"/>
<dbReference type="Proteomes" id="UP000317835">
    <property type="component" value="Chromosome"/>
</dbReference>
<reference evidence="2 3" key="1">
    <citation type="submission" date="2019-02" db="EMBL/GenBank/DDBJ databases">
        <title>Deep-cultivation of Planctomycetes and their phenomic and genomic characterization uncovers novel biology.</title>
        <authorList>
            <person name="Wiegand S."/>
            <person name="Jogler M."/>
            <person name="Boedeker C."/>
            <person name="Pinto D."/>
            <person name="Vollmers J."/>
            <person name="Rivas-Marin E."/>
            <person name="Kohn T."/>
            <person name="Peeters S.H."/>
            <person name="Heuer A."/>
            <person name="Rast P."/>
            <person name="Oberbeckmann S."/>
            <person name="Bunk B."/>
            <person name="Jeske O."/>
            <person name="Meyerdierks A."/>
            <person name="Storesund J.E."/>
            <person name="Kallscheuer N."/>
            <person name="Luecker S."/>
            <person name="Lage O.M."/>
            <person name="Pohl T."/>
            <person name="Merkel B.J."/>
            <person name="Hornburger P."/>
            <person name="Mueller R.-W."/>
            <person name="Bruemmer F."/>
            <person name="Labrenz M."/>
            <person name="Spormann A.M."/>
            <person name="Op den Camp H."/>
            <person name="Overmann J."/>
            <person name="Amann R."/>
            <person name="Jetten M.S.M."/>
            <person name="Mascher T."/>
            <person name="Medema M.H."/>
            <person name="Devos D.P."/>
            <person name="Kaster A.-K."/>
            <person name="Ovreas L."/>
            <person name="Rohde M."/>
            <person name="Galperin M.Y."/>
            <person name="Jogler C."/>
        </authorList>
    </citation>
    <scope>NUCLEOTIDE SEQUENCE [LARGE SCALE GENOMIC DNA]</scope>
    <source>
        <strain evidence="2 3">ElP</strain>
    </source>
</reference>
<dbReference type="RefSeq" id="WP_145277844.1">
    <property type="nucleotide sequence ID" value="NZ_CP036426.1"/>
</dbReference>
<accession>A0A518HDL4</accession>
<organism evidence="2 3">
    <name type="scientific">Tautonia plasticadhaerens</name>
    <dbReference type="NCBI Taxonomy" id="2527974"/>
    <lineage>
        <taxon>Bacteria</taxon>
        <taxon>Pseudomonadati</taxon>
        <taxon>Planctomycetota</taxon>
        <taxon>Planctomycetia</taxon>
        <taxon>Isosphaerales</taxon>
        <taxon>Isosphaeraceae</taxon>
        <taxon>Tautonia</taxon>
    </lineage>
</organism>
<gene>
    <name evidence="2" type="ORF">ElP_69080</name>
</gene>
<keyword evidence="1" id="KW-0812">Transmembrane</keyword>
<evidence type="ECO:0000256" key="1">
    <source>
        <dbReference type="SAM" id="Phobius"/>
    </source>
</evidence>
<protein>
    <submittedName>
        <fullName evidence="2">Uncharacterized protein</fullName>
    </submittedName>
</protein>
<feature type="transmembrane region" description="Helical" evidence="1">
    <location>
        <begin position="17"/>
        <end position="40"/>
    </location>
</feature>
<evidence type="ECO:0000313" key="3">
    <source>
        <dbReference type="Proteomes" id="UP000317835"/>
    </source>
</evidence>
<dbReference type="EMBL" id="CP036426">
    <property type="protein sequence ID" value="QDV38948.1"/>
    <property type="molecule type" value="Genomic_DNA"/>
</dbReference>
<keyword evidence="1" id="KW-1133">Transmembrane helix</keyword>
<sequence>MENELTPDPEPQPAERWAVRALFAAVVLALLAQAVVYLKFRDEPYPALFMPGFRGAGGHGEDGVRLSIMEAVLISPDGSTIPVSYQELLEPVEWPQRGVLSRRFFTKPPEEAVLGGEPEPRPGFRYRLMPGIRLGLHNRFTSKNLESLREWLARRAEVLAPGRDVDRVEIRWKRGTFRLVDEGYQIDWESEPAEVWVIALTPGKKG</sequence>
<name>A0A518HDL4_9BACT</name>
<proteinExistence type="predicted"/>
<dbReference type="AlphaFoldDB" id="A0A518HDL4"/>
<evidence type="ECO:0000313" key="2">
    <source>
        <dbReference type="EMBL" id="QDV38948.1"/>
    </source>
</evidence>
<dbReference type="KEGG" id="tpla:ElP_69080"/>